<dbReference type="InterPro" id="IPR056124">
    <property type="entry name" value="DUF7707"/>
</dbReference>
<feature type="domain" description="DUF7707" evidence="3">
    <location>
        <begin position="36"/>
        <end position="143"/>
    </location>
</feature>
<protein>
    <recommendedName>
        <fullName evidence="3">DUF7707 domain-containing protein</fullName>
    </recommendedName>
</protein>
<dbReference type="OrthoDB" id="2121879at2759"/>
<organism evidence="4 5">
    <name type="scientific">Coleophoma cylindrospora</name>
    <dbReference type="NCBI Taxonomy" id="1849047"/>
    <lineage>
        <taxon>Eukaryota</taxon>
        <taxon>Fungi</taxon>
        <taxon>Dikarya</taxon>
        <taxon>Ascomycota</taxon>
        <taxon>Pezizomycotina</taxon>
        <taxon>Leotiomycetes</taxon>
        <taxon>Helotiales</taxon>
        <taxon>Dermateaceae</taxon>
        <taxon>Coleophoma</taxon>
    </lineage>
</organism>
<reference evidence="4 5" key="1">
    <citation type="journal article" date="2018" name="IMA Fungus">
        <title>IMA Genome-F 9: Draft genome sequence of Annulohypoxylon stygium, Aspergillus mulundensis, Berkeleyomyces basicola (syn. Thielaviopsis basicola), Ceratocystis smalleyi, two Cercospora beticola strains, Coleophoma cylindrospora, Fusarium fracticaudum, Phialophora cf. hyalina, and Morchella septimelata.</title>
        <authorList>
            <person name="Wingfield B.D."/>
            <person name="Bills G.F."/>
            <person name="Dong Y."/>
            <person name="Huang W."/>
            <person name="Nel W.J."/>
            <person name="Swalarsk-Parry B.S."/>
            <person name="Vaghefi N."/>
            <person name="Wilken P.M."/>
            <person name="An Z."/>
            <person name="de Beer Z.W."/>
            <person name="De Vos L."/>
            <person name="Chen L."/>
            <person name="Duong T.A."/>
            <person name="Gao Y."/>
            <person name="Hammerbacher A."/>
            <person name="Kikkert J.R."/>
            <person name="Li Y."/>
            <person name="Li H."/>
            <person name="Li K."/>
            <person name="Li Q."/>
            <person name="Liu X."/>
            <person name="Ma X."/>
            <person name="Naidoo K."/>
            <person name="Pethybridge S.J."/>
            <person name="Sun J."/>
            <person name="Steenkamp E.T."/>
            <person name="van der Nest M.A."/>
            <person name="van Wyk S."/>
            <person name="Wingfield M.J."/>
            <person name="Xiong C."/>
            <person name="Yue Q."/>
            <person name="Zhang X."/>
        </authorList>
    </citation>
    <scope>NUCLEOTIDE SEQUENCE [LARGE SCALE GENOMIC DNA]</scope>
    <source>
        <strain evidence="4 5">BP6252</strain>
    </source>
</reference>
<feature type="chain" id="PRO_5017727350" description="DUF7707 domain-containing protein" evidence="2">
    <location>
        <begin position="20"/>
        <end position="290"/>
    </location>
</feature>
<evidence type="ECO:0000259" key="3">
    <source>
        <dbReference type="Pfam" id="PF24808"/>
    </source>
</evidence>
<evidence type="ECO:0000256" key="2">
    <source>
        <dbReference type="SAM" id="SignalP"/>
    </source>
</evidence>
<gene>
    <name evidence="4" type="ORF">BP6252_11168</name>
</gene>
<name>A0A3D8QP73_9HELO</name>
<keyword evidence="5" id="KW-1185">Reference proteome</keyword>
<accession>A0A3D8QP73</accession>
<comment type="caution">
    <text evidence="4">The sequence shown here is derived from an EMBL/GenBank/DDBJ whole genome shotgun (WGS) entry which is preliminary data.</text>
</comment>
<dbReference type="Proteomes" id="UP000256645">
    <property type="component" value="Unassembled WGS sequence"/>
</dbReference>
<evidence type="ECO:0000313" key="4">
    <source>
        <dbReference type="EMBL" id="RDW63623.1"/>
    </source>
</evidence>
<dbReference type="EMBL" id="PDLM01000013">
    <property type="protein sequence ID" value="RDW63623.1"/>
    <property type="molecule type" value="Genomic_DNA"/>
</dbReference>
<evidence type="ECO:0000256" key="1">
    <source>
        <dbReference type="SAM" id="MobiDB-lite"/>
    </source>
</evidence>
<dbReference type="Pfam" id="PF24808">
    <property type="entry name" value="DUF7707"/>
    <property type="match status" value="1"/>
</dbReference>
<proteinExistence type="predicted"/>
<evidence type="ECO:0000313" key="5">
    <source>
        <dbReference type="Proteomes" id="UP000256645"/>
    </source>
</evidence>
<sequence length="290" mass="29270">MRVVAFLSLLAGVRVLVRADTCGVAPANETVGYVGPDGVSDPSGERWCKSQQSVCGLSCHSSVLVNDCTRSIDATTQAGTYCWACTCADGSVPPMVGYMGTIPTLVCSRLYSNCLHEAAQNSASYSYVNGIANCDRSYPCGKNDAGNLLDPYIDDTIWSTVGSPAAVSTTSTTSTTPTTISTTPAATPESNTPTSSETSVTETSAKLASQTPVSSTSSIGSSSGSESSTISTSSSLAVTASASSQARTSASATATTISSSLPSQATGVGAVAAPRNVALIGAMSFLMLAL</sequence>
<feature type="signal peptide" evidence="2">
    <location>
        <begin position="1"/>
        <end position="19"/>
    </location>
</feature>
<dbReference type="AlphaFoldDB" id="A0A3D8QP73"/>
<keyword evidence="2" id="KW-0732">Signal</keyword>
<feature type="region of interest" description="Disordered" evidence="1">
    <location>
        <begin position="164"/>
        <end position="230"/>
    </location>
</feature>